<feature type="transmembrane region" description="Helical" evidence="1">
    <location>
        <begin position="50"/>
        <end position="70"/>
    </location>
</feature>
<keyword evidence="1" id="KW-0472">Membrane</keyword>
<feature type="transmembrane region" description="Helical" evidence="1">
    <location>
        <begin position="230"/>
        <end position="260"/>
    </location>
</feature>
<evidence type="ECO:0000313" key="4">
    <source>
        <dbReference type="Proteomes" id="UP001595548"/>
    </source>
</evidence>
<feature type="domain" description="YdbS-like PH" evidence="2">
    <location>
        <begin position="415"/>
        <end position="482"/>
    </location>
</feature>
<dbReference type="InterPro" id="IPR005182">
    <property type="entry name" value="YdbS-like_PH"/>
</dbReference>
<keyword evidence="1" id="KW-0812">Transmembrane</keyword>
<feature type="transmembrane region" description="Helical" evidence="1">
    <location>
        <begin position="361"/>
        <end position="380"/>
    </location>
</feature>
<evidence type="ECO:0000259" key="2">
    <source>
        <dbReference type="Pfam" id="PF03703"/>
    </source>
</evidence>
<proteinExistence type="predicted"/>
<feature type="transmembrane region" description="Helical" evidence="1">
    <location>
        <begin position="12"/>
        <end position="30"/>
    </location>
</feature>
<accession>A0ABV7HS37</accession>
<gene>
    <name evidence="3" type="ORF">ACFOEB_10365</name>
</gene>
<feature type="domain" description="YdbS-like PH" evidence="2">
    <location>
        <begin position="67"/>
        <end position="144"/>
    </location>
</feature>
<feature type="transmembrane region" description="Helical" evidence="1">
    <location>
        <begin position="386"/>
        <end position="404"/>
    </location>
</feature>
<reference evidence="4" key="1">
    <citation type="journal article" date="2019" name="Int. J. Syst. Evol. Microbiol.">
        <title>The Global Catalogue of Microorganisms (GCM) 10K type strain sequencing project: providing services to taxonomists for standard genome sequencing and annotation.</title>
        <authorList>
            <consortium name="The Broad Institute Genomics Platform"/>
            <consortium name="The Broad Institute Genome Sequencing Center for Infectious Disease"/>
            <person name="Wu L."/>
            <person name="Ma J."/>
        </authorList>
    </citation>
    <scope>NUCLEOTIDE SEQUENCE [LARGE SCALE GENOMIC DNA]</scope>
    <source>
        <strain evidence="4">KCTC 52141</strain>
    </source>
</reference>
<dbReference type="RefSeq" id="WP_382416386.1">
    <property type="nucleotide sequence ID" value="NZ_AP031500.1"/>
</dbReference>
<keyword evidence="1" id="KW-1133">Transmembrane helix</keyword>
<comment type="caution">
    <text evidence="3">The sequence shown here is derived from an EMBL/GenBank/DDBJ whole genome shotgun (WGS) entry which is preliminary data.</text>
</comment>
<dbReference type="PANTHER" id="PTHR34473:SF2">
    <property type="entry name" value="UPF0699 TRANSMEMBRANE PROTEIN YDBT"/>
    <property type="match status" value="1"/>
</dbReference>
<dbReference type="PIRSF" id="PIRSF026631">
    <property type="entry name" value="UCP026631"/>
    <property type="match status" value="1"/>
</dbReference>
<dbReference type="EMBL" id="JBHRTL010000006">
    <property type="protein sequence ID" value="MFC3155603.1"/>
    <property type="molecule type" value="Genomic_DNA"/>
</dbReference>
<sequence length="495" mass="55038">MRPNNEWQRVSPIATVYFFIKSLPHLVNFWPALVPLFAGGEQLRTMALTYGVPVVLLLLLVGVFLQYWFFSFKVEEKHLTLRSGVLSRKRLTLDFERVQQADIAHPFYFRPFGLATLGFESAGSAQQEVDVPGLTVAAAENLRHLVLEQADSAPSDPGAESVTATAAADFSLRLSPAEIVRYGLMHNTLLYLAPLAAPLGQYIGPLLESSVASLEHSQVYGLITWVSDNLAVSVTLVLALLAVLAGTALLFGCSVVLALVRFWGYHLTRVGERFQYRAGLTTIRTRGFKHYKLQKVTIVQGVMARLLSRYRVLISKAGSFGASQVQNNQRFEVPVLDLVNLLLLRGELSLPSAQWQRVSRFYLVLPVLLLSMLVGVAVLIGCFALGALALLGLLFIPMVALCYWRRWCCLGFYRSADWLALRTGFIGFTERWLPTGKLQKMRVVATPLSRCFGLVHLQVWSADGVTTIPCLPTAVANRLRDSLLGDVVNYRRVWL</sequence>
<organism evidence="3 4">
    <name type="scientific">Gilvimarinus japonicus</name>
    <dbReference type="NCBI Taxonomy" id="1796469"/>
    <lineage>
        <taxon>Bacteria</taxon>
        <taxon>Pseudomonadati</taxon>
        <taxon>Pseudomonadota</taxon>
        <taxon>Gammaproteobacteria</taxon>
        <taxon>Cellvibrionales</taxon>
        <taxon>Cellvibrionaceae</taxon>
        <taxon>Gilvimarinus</taxon>
    </lineage>
</organism>
<dbReference type="PANTHER" id="PTHR34473">
    <property type="entry name" value="UPF0699 TRANSMEMBRANE PROTEIN YDBS"/>
    <property type="match status" value="1"/>
</dbReference>
<evidence type="ECO:0000256" key="1">
    <source>
        <dbReference type="SAM" id="Phobius"/>
    </source>
</evidence>
<feature type="transmembrane region" description="Helical" evidence="1">
    <location>
        <begin position="189"/>
        <end position="207"/>
    </location>
</feature>
<dbReference type="Pfam" id="PF03703">
    <property type="entry name" value="bPH_2"/>
    <property type="match status" value="2"/>
</dbReference>
<name>A0ABV7HS37_9GAMM</name>
<evidence type="ECO:0000313" key="3">
    <source>
        <dbReference type="EMBL" id="MFC3155603.1"/>
    </source>
</evidence>
<keyword evidence="4" id="KW-1185">Reference proteome</keyword>
<dbReference type="Proteomes" id="UP001595548">
    <property type="component" value="Unassembled WGS sequence"/>
</dbReference>
<dbReference type="InterPro" id="IPR014529">
    <property type="entry name" value="UCP026631"/>
</dbReference>
<protein>
    <submittedName>
        <fullName evidence="3">PH domain-containing protein</fullName>
    </submittedName>
</protein>